<dbReference type="CDD" id="cd11304">
    <property type="entry name" value="Cadherin_repeat"/>
    <property type="match status" value="2"/>
</dbReference>
<dbReference type="RefSeq" id="XP_055872398.1">
    <property type="nucleotide sequence ID" value="XM_056016423.1"/>
</dbReference>
<sequence>MACFVVQAVLLCLLFQTVCLSPTIWTYDKIAYIKEGTNVNTDLSVINCSDPDTNPTSTYLKTIVPTTPCSGCFNIYKCGTLECLQYRAGKGTLDRSQAASYLVTLSCTDTIETAATDVVEIVVLSNGPPEFVPGALNISKTIPSSLTAGGLIYQVSAKDIDNDAITYKLKVTPASAASHYVIDQKTGAITSKIDMMAECLDFLTFEVTISDGQHDVGPMVIDVEITNPNTAPVAANLDTLIQFNEVDATKTTLYTMLLTDDKSTVKYNVTSSNADGLLQYSLSACTACTAKAITNLLPLDYENTPLRVTDTTVQLTDGYCSSPPYNARLQIMDVNEKPNVTLTSNIIQICEGKQEFLPPYIISEQDTYDTRRWSFDPLTTNMDPFSIDPNTGSIRTLIDYDVDKPAAMTSPKTLNIIMVDKGDLTATTSVTVSFLDCNDNAPLFKSSFYTGSATACSAPGSKLLSITATDKDLTSTTGNNVIYYEGSGGSVTVNAAGDVILNEPMPAGTVVTFNAYAYDRGQVPGPLRSVNPAVISINFTPCPPTPSPAPAVTAVTAAATTVATTAAVSSTSKKSDSNLAWIILAALLGTLFLGLLGFLLWRYGARCLDACGKVNCDKQCCRPRPNRLLTPEIERRPPLQKQPEQPAEKEADPVGPGFLFGFWKERYPDDDFKHLPDRKRLPTPGDMEAHYPHTLDPVEDPLSSPSPAAAAGAPKKNCIVM</sequence>
<dbReference type="AlphaFoldDB" id="A0A9W2ZBR8"/>
<dbReference type="OMA" id="MECHPSI"/>
<dbReference type="GO" id="GO:0016342">
    <property type="term" value="C:catenin complex"/>
    <property type="evidence" value="ECO:0007669"/>
    <property type="project" value="TreeGrafter"/>
</dbReference>
<dbReference type="SUPFAM" id="SSF49313">
    <property type="entry name" value="Cadherin-like"/>
    <property type="match status" value="3"/>
</dbReference>
<evidence type="ECO:0000256" key="5">
    <source>
        <dbReference type="PROSITE-ProRule" id="PRU00043"/>
    </source>
</evidence>
<dbReference type="InterPro" id="IPR002126">
    <property type="entry name" value="Cadherin-like_dom"/>
</dbReference>
<evidence type="ECO:0000256" key="4">
    <source>
        <dbReference type="ARBA" id="ARBA00023136"/>
    </source>
</evidence>
<dbReference type="PROSITE" id="PS50268">
    <property type="entry name" value="CADHERIN_2"/>
    <property type="match status" value="3"/>
</dbReference>
<evidence type="ECO:0000256" key="8">
    <source>
        <dbReference type="SAM" id="SignalP"/>
    </source>
</evidence>
<name>A0A9W2ZBR8_BIOGL</name>
<keyword evidence="7" id="KW-1133">Transmembrane helix</keyword>
<evidence type="ECO:0000256" key="6">
    <source>
        <dbReference type="SAM" id="MobiDB-lite"/>
    </source>
</evidence>
<dbReference type="InterPro" id="IPR015919">
    <property type="entry name" value="Cadherin-like_sf"/>
</dbReference>
<dbReference type="GO" id="GO:0007156">
    <property type="term" value="P:homophilic cell adhesion via plasma membrane adhesion molecules"/>
    <property type="evidence" value="ECO:0007669"/>
    <property type="project" value="InterPro"/>
</dbReference>
<feature type="domain" description="Cadherin" evidence="9">
    <location>
        <begin position="141"/>
        <end position="234"/>
    </location>
</feature>
<keyword evidence="3 5" id="KW-0106">Calcium</keyword>
<feature type="chain" id="PRO_5040951046" evidence="8">
    <location>
        <begin position="21"/>
        <end position="721"/>
    </location>
</feature>
<keyword evidence="7" id="KW-0812">Transmembrane</keyword>
<feature type="domain" description="Cadherin" evidence="9">
    <location>
        <begin position="360"/>
        <end position="444"/>
    </location>
</feature>
<reference evidence="11" key="1">
    <citation type="submission" date="2025-08" db="UniProtKB">
        <authorList>
            <consortium name="RefSeq"/>
        </authorList>
    </citation>
    <scope>IDENTIFICATION</scope>
</reference>
<dbReference type="OrthoDB" id="6157089at2759"/>
<keyword evidence="8" id="KW-0732">Signal</keyword>
<keyword evidence="2" id="KW-0677">Repeat</keyword>
<dbReference type="PANTHER" id="PTHR24027:SF438">
    <property type="entry name" value="CADHERIN 23"/>
    <property type="match status" value="1"/>
</dbReference>
<feature type="compositionally biased region" description="Basic and acidic residues" evidence="6">
    <location>
        <begin position="669"/>
        <end position="680"/>
    </location>
</feature>
<dbReference type="GeneID" id="106074435"/>
<evidence type="ECO:0000313" key="10">
    <source>
        <dbReference type="Proteomes" id="UP001165740"/>
    </source>
</evidence>
<feature type="domain" description="Cadherin" evidence="9">
    <location>
        <begin position="33"/>
        <end position="131"/>
    </location>
</feature>
<keyword evidence="4 7" id="KW-0472">Membrane</keyword>
<protein>
    <submittedName>
        <fullName evidence="11">Protocadherin-16-like</fullName>
    </submittedName>
</protein>
<feature type="compositionally biased region" description="Low complexity" evidence="6">
    <location>
        <begin position="703"/>
        <end position="714"/>
    </location>
</feature>
<dbReference type="Proteomes" id="UP001165740">
    <property type="component" value="Chromosome 17"/>
</dbReference>
<gene>
    <name evidence="11" type="primary">LOC106074435</name>
</gene>
<dbReference type="GO" id="GO:0005509">
    <property type="term" value="F:calcium ion binding"/>
    <property type="evidence" value="ECO:0007669"/>
    <property type="project" value="UniProtKB-UniRule"/>
</dbReference>
<feature type="region of interest" description="Disordered" evidence="6">
    <location>
        <begin position="631"/>
        <end position="654"/>
    </location>
</feature>
<feature type="region of interest" description="Disordered" evidence="6">
    <location>
        <begin position="669"/>
        <end position="721"/>
    </location>
</feature>
<evidence type="ECO:0000256" key="1">
    <source>
        <dbReference type="ARBA" id="ARBA00004370"/>
    </source>
</evidence>
<evidence type="ECO:0000256" key="7">
    <source>
        <dbReference type="SAM" id="Phobius"/>
    </source>
</evidence>
<evidence type="ECO:0000256" key="2">
    <source>
        <dbReference type="ARBA" id="ARBA00022737"/>
    </source>
</evidence>
<dbReference type="GO" id="GO:0045296">
    <property type="term" value="F:cadherin binding"/>
    <property type="evidence" value="ECO:0007669"/>
    <property type="project" value="TreeGrafter"/>
</dbReference>
<evidence type="ECO:0000259" key="9">
    <source>
        <dbReference type="PROSITE" id="PS50268"/>
    </source>
</evidence>
<evidence type="ECO:0000313" key="11">
    <source>
        <dbReference type="RefSeq" id="XP_055872398.1"/>
    </source>
</evidence>
<organism evidence="10 11">
    <name type="scientific">Biomphalaria glabrata</name>
    <name type="common">Bloodfluke planorb</name>
    <name type="synonym">Freshwater snail</name>
    <dbReference type="NCBI Taxonomy" id="6526"/>
    <lineage>
        <taxon>Eukaryota</taxon>
        <taxon>Metazoa</taxon>
        <taxon>Spiralia</taxon>
        <taxon>Lophotrochozoa</taxon>
        <taxon>Mollusca</taxon>
        <taxon>Gastropoda</taxon>
        <taxon>Heterobranchia</taxon>
        <taxon>Euthyneura</taxon>
        <taxon>Panpulmonata</taxon>
        <taxon>Hygrophila</taxon>
        <taxon>Lymnaeoidea</taxon>
        <taxon>Planorbidae</taxon>
        <taxon>Biomphalaria</taxon>
    </lineage>
</organism>
<evidence type="ECO:0000256" key="3">
    <source>
        <dbReference type="ARBA" id="ARBA00022837"/>
    </source>
</evidence>
<accession>A0A9W2ZBR8</accession>
<dbReference type="PANTHER" id="PTHR24027">
    <property type="entry name" value="CADHERIN-23"/>
    <property type="match status" value="1"/>
</dbReference>
<feature type="signal peptide" evidence="8">
    <location>
        <begin position="1"/>
        <end position="20"/>
    </location>
</feature>
<dbReference type="GO" id="GO:0016477">
    <property type="term" value="P:cell migration"/>
    <property type="evidence" value="ECO:0007669"/>
    <property type="project" value="TreeGrafter"/>
</dbReference>
<dbReference type="InterPro" id="IPR039808">
    <property type="entry name" value="Cadherin"/>
</dbReference>
<proteinExistence type="predicted"/>
<keyword evidence="10" id="KW-1185">Reference proteome</keyword>
<dbReference type="Gene3D" id="2.60.40.60">
    <property type="entry name" value="Cadherins"/>
    <property type="match status" value="3"/>
</dbReference>
<feature type="transmembrane region" description="Helical" evidence="7">
    <location>
        <begin position="579"/>
        <end position="601"/>
    </location>
</feature>
<dbReference type="GO" id="GO:0008013">
    <property type="term" value="F:beta-catenin binding"/>
    <property type="evidence" value="ECO:0007669"/>
    <property type="project" value="TreeGrafter"/>
</dbReference>
<comment type="subcellular location">
    <subcellularLocation>
        <location evidence="1">Membrane</location>
    </subcellularLocation>
</comment>